<evidence type="ECO:0000313" key="11">
    <source>
        <dbReference type="Proteomes" id="UP001056291"/>
    </source>
</evidence>
<keyword evidence="5 8" id="KW-0460">Magnesium</keyword>
<dbReference type="RefSeq" id="WP_251933421.1">
    <property type="nucleotide sequence ID" value="NZ_CP098747.1"/>
</dbReference>
<evidence type="ECO:0000256" key="8">
    <source>
        <dbReference type="HAMAP-Rule" id="MF_00316"/>
    </source>
</evidence>
<keyword evidence="4 8" id="KW-0547">Nucleotide-binding</keyword>
<evidence type="ECO:0000259" key="9">
    <source>
        <dbReference type="Pfam" id="PF12804"/>
    </source>
</evidence>
<dbReference type="EMBL" id="CP098747">
    <property type="protein sequence ID" value="USG60540.1"/>
    <property type="molecule type" value="Genomic_DNA"/>
</dbReference>
<feature type="domain" description="MobA-like NTP transferase" evidence="9">
    <location>
        <begin position="10"/>
        <end position="168"/>
    </location>
</feature>
<dbReference type="NCBIfam" id="TIGR02665">
    <property type="entry name" value="molyb_mobA"/>
    <property type="match status" value="1"/>
</dbReference>
<feature type="binding site" evidence="8">
    <location>
        <position position="54"/>
    </location>
    <ligand>
        <name>GTP</name>
        <dbReference type="ChEBI" id="CHEBI:37565"/>
    </ligand>
</feature>
<comment type="domain">
    <text evidence="8">The N-terminal domain determines nucleotide recognition and specific binding, while the C-terminal domain determines the specific binding to the target protein.</text>
</comment>
<sequence length="206" mass="22538">MTAPDQLFPAVLLAGGQSRRMGGGSKFLQEIAGQSLLTRIVSTVTPQVSDLILNININPEVIENIKIPTVKDSVEGFAGPLSGILTGLEYYINMGSKASHMLSVPTDAPFIPEDLVSRLRTGLGDLPEKTIVMAESVGRVHPVIALWPLSLAADLRIALVEEDLRKILVFADRYNRVNVVWGDHEGDPFFNINRPEDLEEAKKRLA</sequence>
<evidence type="ECO:0000256" key="2">
    <source>
        <dbReference type="ARBA" id="ARBA00022679"/>
    </source>
</evidence>
<dbReference type="CDD" id="cd02503">
    <property type="entry name" value="MobA"/>
    <property type="match status" value="1"/>
</dbReference>
<feature type="binding site" evidence="8">
    <location>
        <position position="26"/>
    </location>
    <ligand>
        <name>GTP</name>
        <dbReference type="ChEBI" id="CHEBI:37565"/>
    </ligand>
</feature>
<keyword evidence="7 8" id="KW-0501">Molybdenum cofactor biosynthesis</keyword>
<dbReference type="PANTHER" id="PTHR19136">
    <property type="entry name" value="MOLYBDENUM COFACTOR GUANYLYLTRANSFERASE"/>
    <property type="match status" value="1"/>
</dbReference>
<keyword evidence="11" id="KW-1185">Reference proteome</keyword>
<evidence type="ECO:0000256" key="6">
    <source>
        <dbReference type="ARBA" id="ARBA00023134"/>
    </source>
</evidence>
<keyword evidence="1 8" id="KW-0963">Cytoplasm</keyword>
<proteinExistence type="inferred from homology"/>
<evidence type="ECO:0000256" key="5">
    <source>
        <dbReference type="ARBA" id="ARBA00022842"/>
    </source>
</evidence>
<dbReference type="HAMAP" id="MF_00316">
    <property type="entry name" value="MobA"/>
    <property type="match status" value="1"/>
</dbReference>
<feature type="binding site" evidence="8">
    <location>
        <position position="72"/>
    </location>
    <ligand>
        <name>GTP</name>
        <dbReference type="ChEBI" id="CHEBI:37565"/>
    </ligand>
</feature>
<feature type="binding site" evidence="8">
    <location>
        <position position="107"/>
    </location>
    <ligand>
        <name>GTP</name>
        <dbReference type="ChEBI" id="CHEBI:37565"/>
    </ligand>
</feature>
<feature type="binding site" evidence="8">
    <location>
        <position position="107"/>
    </location>
    <ligand>
        <name>Mg(2+)</name>
        <dbReference type="ChEBI" id="CHEBI:18420"/>
    </ligand>
</feature>
<name>A0ABY4W088_9PROT</name>
<dbReference type="InterPro" id="IPR025877">
    <property type="entry name" value="MobA-like_NTP_Trfase"/>
</dbReference>
<evidence type="ECO:0000256" key="7">
    <source>
        <dbReference type="ARBA" id="ARBA00023150"/>
    </source>
</evidence>
<evidence type="ECO:0000313" key="10">
    <source>
        <dbReference type="EMBL" id="USG60540.1"/>
    </source>
</evidence>
<dbReference type="InterPro" id="IPR029044">
    <property type="entry name" value="Nucleotide-diphossugar_trans"/>
</dbReference>
<comment type="similarity">
    <text evidence="8">Belongs to the MobA family.</text>
</comment>
<comment type="catalytic activity">
    <reaction evidence="8">
        <text>Mo-molybdopterin + GTP + H(+) = Mo-molybdopterin guanine dinucleotide + diphosphate</text>
        <dbReference type="Rhea" id="RHEA:34243"/>
        <dbReference type="ChEBI" id="CHEBI:15378"/>
        <dbReference type="ChEBI" id="CHEBI:33019"/>
        <dbReference type="ChEBI" id="CHEBI:37565"/>
        <dbReference type="ChEBI" id="CHEBI:71302"/>
        <dbReference type="ChEBI" id="CHEBI:71310"/>
        <dbReference type="EC" id="2.7.7.77"/>
    </reaction>
</comment>
<feature type="binding site" evidence="8">
    <location>
        <begin position="13"/>
        <end position="15"/>
    </location>
    <ligand>
        <name>GTP</name>
        <dbReference type="ChEBI" id="CHEBI:37565"/>
    </ligand>
</feature>
<dbReference type="GO" id="GO:0061603">
    <property type="term" value="F:molybdenum cofactor guanylyltransferase activity"/>
    <property type="evidence" value="ECO:0007669"/>
    <property type="project" value="UniProtKB-EC"/>
</dbReference>
<dbReference type="EC" id="2.7.7.77" evidence="8"/>
<gene>
    <name evidence="8 10" type="primary">mobA</name>
    <name evidence="10" type="ORF">NBZ79_15345</name>
</gene>
<comment type="cofactor">
    <cofactor evidence="8">
        <name>Mg(2+)</name>
        <dbReference type="ChEBI" id="CHEBI:18420"/>
    </cofactor>
</comment>
<comment type="subcellular location">
    <subcellularLocation>
        <location evidence="8">Cytoplasm</location>
    </subcellularLocation>
</comment>
<evidence type="ECO:0000256" key="1">
    <source>
        <dbReference type="ARBA" id="ARBA00022490"/>
    </source>
</evidence>
<dbReference type="SUPFAM" id="SSF53448">
    <property type="entry name" value="Nucleotide-diphospho-sugar transferases"/>
    <property type="match status" value="1"/>
</dbReference>
<organism evidence="10 11">
    <name type="scientific">Sneathiella marina</name>
    <dbReference type="NCBI Taxonomy" id="2950108"/>
    <lineage>
        <taxon>Bacteria</taxon>
        <taxon>Pseudomonadati</taxon>
        <taxon>Pseudomonadota</taxon>
        <taxon>Alphaproteobacteria</taxon>
        <taxon>Sneathiellales</taxon>
        <taxon>Sneathiellaceae</taxon>
        <taxon>Sneathiella</taxon>
    </lineage>
</organism>
<dbReference type="Pfam" id="PF12804">
    <property type="entry name" value="NTP_transf_3"/>
    <property type="match status" value="1"/>
</dbReference>
<dbReference type="PANTHER" id="PTHR19136:SF81">
    <property type="entry name" value="MOLYBDENUM COFACTOR GUANYLYLTRANSFERASE"/>
    <property type="match status" value="1"/>
</dbReference>
<dbReference type="Gene3D" id="3.90.550.10">
    <property type="entry name" value="Spore Coat Polysaccharide Biosynthesis Protein SpsA, Chain A"/>
    <property type="match status" value="1"/>
</dbReference>
<reference evidence="10" key="1">
    <citation type="submission" date="2022-06" db="EMBL/GenBank/DDBJ databases">
        <title>Sneathiella actinostolidae sp. nov., isolated from a sea anemonein the Western Pacific Ocean.</title>
        <authorList>
            <person name="Wei M.J."/>
        </authorList>
    </citation>
    <scope>NUCLEOTIDE SEQUENCE</scope>
    <source>
        <strain evidence="10">PHK-P5</strain>
    </source>
</reference>
<keyword evidence="10" id="KW-0548">Nucleotidyltransferase</keyword>
<dbReference type="Proteomes" id="UP001056291">
    <property type="component" value="Chromosome"/>
</dbReference>
<accession>A0ABY4W088</accession>
<keyword evidence="3 8" id="KW-0479">Metal-binding</keyword>
<dbReference type="InterPro" id="IPR013482">
    <property type="entry name" value="Molybde_CF_guanTrfase"/>
</dbReference>
<keyword evidence="6 8" id="KW-0342">GTP-binding</keyword>
<comment type="subunit">
    <text evidence="8">Monomer.</text>
</comment>
<protein>
    <recommendedName>
        <fullName evidence="8">Molybdenum cofactor guanylyltransferase</fullName>
        <shortName evidence="8">MoCo guanylyltransferase</shortName>
        <ecNumber evidence="8">2.7.7.77</ecNumber>
    </recommendedName>
    <alternativeName>
        <fullName evidence="8">GTP:molybdopterin guanylyltransferase</fullName>
    </alternativeName>
    <alternativeName>
        <fullName evidence="8">Mo-MPT guanylyltransferase</fullName>
    </alternativeName>
    <alternativeName>
        <fullName evidence="8">Molybdopterin guanylyltransferase</fullName>
    </alternativeName>
    <alternativeName>
        <fullName evidence="8">Molybdopterin-guanine dinucleotide synthase</fullName>
        <shortName evidence="8">MGD synthase</shortName>
    </alternativeName>
</protein>
<keyword evidence="2 8" id="KW-0808">Transferase</keyword>
<comment type="function">
    <text evidence="8">Transfers a GMP moiety from GTP to Mo-molybdopterin (Mo-MPT) cofactor (Moco or molybdenum cofactor) to form Mo-molybdopterin guanine dinucleotide (Mo-MGD) cofactor.</text>
</comment>
<evidence type="ECO:0000256" key="4">
    <source>
        <dbReference type="ARBA" id="ARBA00022741"/>
    </source>
</evidence>
<evidence type="ECO:0000256" key="3">
    <source>
        <dbReference type="ARBA" id="ARBA00022723"/>
    </source>
</evidence>